<feature type="region of interest" description="Disordered" evidence="1">
    <location>
        <begin position="266"/>
        <end position="295"/>
    </location>
</feature>
<comment type="caution">
    <text evidence="2">The sequence shown here is derived from an EMBL/GenBank/DDBJ whole genome shotgun (WGS) entry which is preliminary data.</text>
</comment>
<feature type="compositionally biased region" description="Low complexity" evidence="1">
    <location>
        <begin position="20"/>
        <end position="47"/>
    </location>
</feature>
<feature type="region of interest" description="Disordered" evidence="1">
    <location>
        <begin position="355"/>
        <end position="374"/>
    </location>
</feature>
<dbReference type="Proteomes" id="UP001530293">
    <property type="component" value="Unassembled WGS sequence"/>
</dbReference>
<name>A0ABD3MZ65_9STRA</name>
<dbReference type="InterPro" id="IPR011990">
    <property type="entry name" value="TPR-like_helical_dom_sf"/>
</dbReference>
<dbReference type="Gene3D" id="1.25.40.10">
    <property type="entry name" value="Tetratricopeptide repeat domain"/>
    <property type="match status" value="1"/>
</dbReference>
<feature type="compositionally biased region" description="Polar residues" evidence="1">
    <location>
        <begin position="116"/>
        <end position="134"/>
    </location>
</feature>
<dbReference type="SUPFAM" id="SSF48452">
    <property type="entry name" value="TPR-like"/>
    <property type="match status" value="1"/>
</dbReference>
<dbReference type="EMBL" id="JALLBG020000057">
    <property type="protein sequence ID" value="KAL3769164.1"/>
    <property type="molecule type" value="Genomic_DNA"/>
</dbReference>
<feature type="compositionally biased region" description="Polar residues" evidence="1">
    <location>
        <begin position="70"/>
        <end position="107"/>
    </location>
</feature>
<feature type="compositionally biased region" description="Polar residues" evidence="1">
    <location>
        <begin position="277"/>
        <end position="287"/>
    </location>
</feature>
<protein>
    <submittedName>
        <fullName evidence="2">Uncharacterized protein</fullName>
    </submittedName>
</protein>
<evidence type="ECO:0000256" key="1">
    <source>
        <dbReference type="SAM" id="MobiDB-lite"/>
    </source>
</evidence>
<dbReference type="AlphaFoldDB" id="A0ABD3MZ65"/>
<proteinExistence type="predicted"/>
<feature type="compositionally biased region" description="Basic and acidic residues" evidence="1">
    <location>
        <begin position="554"/>
        <end position="566"/>
    </location>
</feature>
<feature type="region of interest" description="Disordered" evidence="1">
    <location>
        <begin position="15"/>
        <end position="142"/>
    </location>
</feature>
<sequence>MSTIEPTVLVHMNKSFNPFRSAQNQNAQSPSSSSAAAPARPAAAAAEQRQEQDDTPNNDSWHTNPPYISIQPQTSKNFSPPLSPSGTGRQTVSSWFSGWTSSATSKSPKPMKRSVPASTGTSTNDHSAENNSTSIPPPAVTLSSQLSPAISMTMNRGGTISPRHEVNASHNIIMAQSSSMQNGIGSLAEGCMIIPPNGSRFPTATATAQITSTTLRIETSIDGNDTQIEVFDNLPPYPDFGDPQSHTIIAPPPRTSETPLIENFPSSSPSAIVVGEKSSTSVATATPTRRETSQRQPKIIITPDSLIDKEESTFPGFTLLQMATAQYCQGKYSQALDTTTECLAFQKSYFSHEGSGGGVGGGNAAPVSSKGMTSSTTESISASAVGRVLGTINGSNSLTPFDSRSSFAAQIGSSVLGVVRSLKTEIPSSKEQQATRHQHPMLSNTVSAMISQYPTKPCVVKTLLLRGHVLVACGLHDDDRSLMVQATKNVEMAVAIQRKLAIDRELAASLIFLGVLKSRMGHFCDSDNAFKEAVCILREIRRIAKSTHPSETPESERTEEESNRRTKVDDEIIAHAFYLHGKSLHCQRMYIQAFHYYNRAFQLCKRSGSSRNNSASVKNIVRCMKKSCALEKLVSAYWEDGVV</sequence>
<evidence type="ECO:0000313" key="3">
    <source>
        <dbReference type="Proteomes" id="UP001530293"/>
    </source>
</evidence>
<feature type="region of interest" description="Disordered" evidence="1">
    <location>
        <begin position="546"/>
        <end position="566"/>
    </location>
</feature>
<reference evidence="2 3" key="1">
    <citation type="submission" date="2024-10" db="EMBL/GenBank/DDBJ databases">
        <title>Updated reference genomes for cyclostephanoid diatoms.</title>
        <authorList>
            <person name="Roberts W.R."/>
            <person name="Alverson A.J."/>
        </authorList>
    </citation>
    <scope>NUCLEOTIDE SEQUENCE [LARGE SCALE GENOMIC DNA]</scope>
    <source>
        <strain evidence="2 3">AJA232-27</strain>
    </source>
</reference>
<accession>A0ABD3MZ65</accession>
<gene>
    <name evidence="2" type="ORF">ACHAWU_001232</name>
</gene>
<organism evidence="2 3">
    <name type="scientific">Discostella pseudostelligera</name>
    <dbReference type="NCBI Taxonomy" id="259834"/>
    <lineage>
        <taxon>Eukaryota</taxon>
        <taxon>Sar</taxon>
        <taxon>Stramenopiles</taxon>
        <taxon>Ochrophyta</taxon>
        <taxon>Bacillariophyta</taxon>
        <taxon>Coscinodiscophyceae</taxon>
        <taxon>Thalassiosirophycidae</taxon>
        <taxon>Stephanodiscales</taxon>
        <taxon>Stephanodiscaceae</taxon>
        <taxon>Discostella</taxon>
    </lineage>
</organism>
<evidence type="ECO:0000313" key="2">
    <source>
        <dbReference type="EMBL" id="KAL3769164.1"/>
    </source>
</evidence>
<keyword evidence="3" id="KW-1185">Reference proteome</keyword>